<dbReference type="AlphaFoldDB" id="A0A0C5J683"/>
<evidence type="ECO:0000256" key="5">
    <source>
        <dbReference type="HAMAP-Rule" id="MF_00199"/>
    </source>
</evidence>
<comment type="function">
    <text evidence="1 5">Hydrolyzes diadenosine 5',5'''-P1,P4-tetraphosphate to yield ADP.</text>
</comment>
<dbReference type="Pfam" id="PF00149">
    <property type="entry name" value="Metallophos"/>
    <property type="match status" value="1"/>
</dbReference>
<name>A0A0C5J683_9PROT</name>
<protein>
    <recommendedName>
        <fullName evidence="5">Bis(5'-nucleosyl)-tetraphosphatase, symmetrical</fullName>
        <ecNumber evidence="5">3.6.1.41</ecNumber>
    </recommendedName>
    <alternativeName>
        <fullName evidence="5">Ap4A hydrolase</fullName>
    </alternativeName>
    <alternativeName>
        <fullName evidence="5">Diadenosine 5',5'''-P1,P4-tetraphosphate pyrophosphohydrolase</fullName>
    </alternativeName>
    <alternativeName>
        <fullName evidence="5">Diadenosine tetraphosphatase</fullName>
    </alternativeName>
</protein>
<evidence type="ECO:0000259" key="6">
    <source>
        <dbReference type="Pfam" id="PF00149"/>
    </source>
</evidence>
<evidence type="ECO:0000313" key="8">
    <source>
        <dbReference type="Proteomes" id="UP000061603"/>
    </source>
</evidence>
<dbReference type="Gene3D" id="3.60.21.10">
    <property type="match status" value="1"/>
</dbReference>
<dbReference type="SUPFAM" id="SSF56300">
    <property type="entry name" value="Metallo-dependent phosphatases"/>
    <property type="match status" value="1"/>
</dbReference>
<feature type="domain" description="Calcineurin-like phosphoesterase" evidence="6">
    <location>
        <begin position="4"/>
        <end position="152"/>
    </location>
</feature>
<comment type="catalytic activity">
    <reaction evidence="4 5">
        <text>P(1),P(4)-bis(5'-adenosyl) tetraphosphate + H2O = 2 ADP + 2 H(+)</text>
        <dbReference type="Rhea" id="RHEA:24252"/>
        <dbReference type="ChEBI" id="CHEBI:15377"/>
        <dbReference type="ChEBI" id="CHEBI:15378"/>
        <dbReference type="ChEBI" id="CHEBI:58141"/>
        <dbReference type="ChEBI" id="CHEBI:456216"/>
        <dbReference type="EC" id="3.6.1.41"/>
    </reaction>
</comment>
<evidence type="ECO:0000256" key="1">
    <source>
        <dbReference type="ARBA" id="ARBA00003413"/>
    </source>
</evidence>
<dbReference type="InterPro" id="IPR029052">
    <property type="entry name" value="Metallo-depent_PP-like"/>
</dbReference>
<proteinExistence type="inferred from homology"/>
<dbReference type="NCBIfam" id="TIGR00668">
    <property type="entry name" value="apaH"/>
    <property type="match status" value="1"/>
</dbReference>
<dbReference type="InterPro" id="IPR004617">
    <property type="entry name" value="ApaH"/>
</dbReference>
<dbReference type="NCBIfam" id="NF001204">
    <property type="entry name" value="PRK00166.1"/>
    <property type="match status" value="1"/>
</dbReference>
<evidence type="ECO:0000256" key="2">
    <source>
        <dbReference type="ARBA" id="ARBA00005419"/>
    </source>
</evidence>
<dbReference type="PATRIC" id="fig|1565605.3.peg.316"/>
<dbReference type="GO" id="GO:0008803">
    <property type="term" value="F:bis(5'-nucleosyl)-tetraphosphatase (symmetrical) activity"/>
    <property type="evidence" value="ECO:0007669"/>
    <property type="project" value="UniProtKB-UniRule"/>
</dbReference>
<dbReference type="KEGG" id="rbu:PG1C_01520"/>
<dbReference type="Proteomes" id="UP000061603">
    <property type="component" value="Chromosome"/>
</dbReference>
<dbReference type="EMBL" id="CP010554">
    <property type="protein sequence ID" value="AJP47495.1"/>
    <property type="molecule type" value="Genomic_DNA"/>
</dbReference>
<accession>A0A0C5J683</accession>
<keyword evidence="8" id="KW-1185">Reference proteome</keyword>
<dbReference type="RefSeq" id="WP_202635695.1">
    <property type="nucleotide sequence ID" value="NZ_CP010554.1"/>
</dbReference>
<dbReference type="HAMAP" id="MF_00199">
    <property type="entry name" value="ApaH"/>
    <property type="match status" value="1"/>
</dbReference>
<organism evidence="7 8">
    <name type="scientific">Rugosibacter aromaticivorans</name>
    <dbReference type="NCBI Taxonomy" id="1565605"/>
    <lineage>
        <taxon>Bacteria</taxon>
        <taxon>Pseudomonadati</taxon>
        <taxon>Pseudomonadota</taxon>
        <taxon>Betaproteobacteria</taxon>
        <taxon>Nitrosomonadales</taxon>
        <taxon>Sterolibacteriaceae</taxon>
        <taxon>Rugosibacter</taxon>
    </lineage>
</organism>
<evidence type="ECO:0000256" key="4">
    <source>
        <dbReference type="ARBA" id="ARBA00049417"/>
    </source>
</evidence>
<dbReference type="HOGENOM" id="CLU_056184_2_0_4"/>
<dbReference type="PANTHER" id="PTHR40942:SF4">
    <property type="entry name" value="CYTOCHROME C5"/>
    <property type="match status" value="1"/>
</dbReference>
<dbReference type="EC" id="3.6.1.41" evidence="5"/>
<dbReference type="CDD" id="cd07422">
    <property type="entry name" value="MPP_ApaH"/>
    <property type="match status" value="1"/>
</dbReference>
<dbReference type="InterPro" id="IPR004843">
    <property type="entry name" value="Calcineurin-like_PHP"/>
</dbReference>
<dbReference type="PANTHER" id="PTHR40942">
    <property type="match status" value="1"/>
</dbReference>
<dbReference type="STRING" id="1565605.PG1C_01520"/>
<reference evidence="7 8" key="1">
    <citation type="journal article" date="2015" name="Genome Announc.">
        <title>Complete Genome Sequence of a Novel Bacterium within the Family Rhodocyclaceae That Degrades Polycyclic Aromatic Hydrocarbons.</title>
        <authorList>
            <person name="Singleton D.R."/>
            <person name="Dickey A.N."/>
            <person name="Scholl E.H."/>
            <person name="Wright F.A."/>
            <person name="Aitken M.D."/>
        </authorList>
    </citation>
    <scope>NUCLEOTIDE SEQUENCE [LARGE SCALE GENOMIC DNA]</scope>
    <source>
        <strain evidence="8">PG1-Ca6</strain>
    </source>
</reference>
<gene>
    <name evidence="5" type="primary">apaH</name>
    <name evidence="7" type="ORF">PG1C_01520</name>
</gene>
<comment type="similarity">
    <text evidence="2 5">Belongs to the Ap4A hydrolase family.</text>
</comment>
<keyword evidence="3 5" id="KW-0378">Hydrolase</keyword>
<evidence type="ECO:0000256" key="3">
    <source>
        <dbReference type="ARBA" id="ARBA00022801"/>
    </source>
</evidence>
<dbReference type="PIRSF" id="PIRSF000903">
    <property type="entry name" value="B5n-ttraPtase_sm"/>
    <property type="match status" value="1"/>
</dbReference>
<evidence type="ECO:0000313" key="7">
    <source>
        <dbReference type="EMBL" id="AJP47495.1"/>
    </source>
</evidence>
<sequence length="278" mass="30712">MATYAIGDVQGCFDPLRQLIDLLDFNPASDRLWFVGDLVNRGPQSLEVLRYVKSLGTAAVVTLGNHDLHLVMQAAGYGRANKEDTLDAILAAPDRDELLDWLRAQPLVHVDGPWAMVHAGLLPEWTLSQAKVLSDEVSAALTSPNYRDFLSHMWGSEPAAWRDDLTGWDRLRVVVNAMTRMRYVTLSGAMELRAPGAKAPPEQGPTGCVPWFAARKRASAGYFIVCGHWSALGYFEQPDLLAIDTGCLWGGALTAVRLEDRRVFRLPCPQQVKPSGWD</sequence>